<dbReference type="AlphaFoldDB" id="A0A1E3PME5"/>
<dbReference type="Gene3D" id="3.90.1150.10">
    <property type="entry name" value="Aspartate Aminotransferase, domain 1"/>
    <property type="match status" value="1"/>
</dbReference>
<dbReference type="Gene3D" id="3.40.640.10">
    <property type="entry name" value="Type I PLP-dependent aspartate aminotransferase-like (Major domain)"/>
    <property type="match status" value="1"/>
</dbReference>
<protein>
    <submittedName>
        <fullName evidence="4">PLP-dependent transferase</fullName>
    </submittedName>
</protein>
<dbReference type="InterPro" id="IPR015422">
    <property type="entry name" value="PyrdxlP-dep_Trfase_small"/>
</dbReference>
<dbReference type="PANTHER" id="PTHR43094:SF1">
    <property type="entry name" value="AMINOTRANSFERASE CLASS-III"/>
    <property type="match status" value="1"/>
</dbReference>
<accession>A0A1E3PME5</accession>
<dbReference type="InterPro" id="IPR015424">
    <property type="entry name" value="PyrdxlP-dep_Trfase"/>
</dbReference>
<dbReference type="GO" id="GO:0030170">
    <property type="term" value="F:pyridoxal phosphate binding"/>
    <property type="evidence" value="ECO:0007669"/>
    <property type="project" value="InterPro"/>
</dbReference>
<keyword evidence="2 3" id="KW-0663">Pyridoxal phosphate</keyword>
<dbReference type="PANTHER" id="PTHR43094">
    <property type="entry name" value="AMINOTRANSFERASE"/>
    <property type="match status" value="1"/>
</dbReference>
<evidence type="ECO:0000313" key="5">
    <source>
        <dbReference type="Proteomes" id="UP000095009"/>
    </source>
</evidence>
<dbReference type="Proteomes" id="UP000095009">
    <property type="component" value="Unassembled WGS sequence"/>
</dbReference>
<reference evidence="4 5" key="1">
    <citation type="journal article" date="2016" name="Proc. Natl. Acad. Sci. U.S.A.">
        <title>Comparative genomics of biotechnologically important yeasts.</title>
        <authorList>
            <person name="Riley R."/>
            <person name="Haridas S."/>
            <person name="Wolfe K.H."/>
            <person name="Lopes M.R."/>
            <person name="Hittinger C.T."/>
            <person name="Goeker M."/>
            <person name="Salamov A.A."/>
            <person name="Wisecaver J.H."/>
            <person name="Long T.M."/>
            <person name="Calvey C.H."/>
            <person name="Aerts A.L."/>
            <person name="Barry K.W."/>
            <person name="Choi C."/>
            <person name="Clum A."/>
            <person name="Coughlan A.Y."/>
            <person name="Deshpande S."/>
            <person name="Douglass A.P."/>
            <person name="Hanson S.J."/>
            <person name="Klenk H.-P."/>
            <person name="LaButti K.M."/>
            <person name="Lapidus A."/>
            <person name="Lindquist E.A."/>
            <person name="Lipzen A.M."/>
            <person name="Meier-Kolthoff J.P."/>
            <person name="Ohm R.A."/>
            <person name="Otillar R.P."/>
            <person name="Pangilinan J.L."/>
            <person name="Peng Y."/>
            <person name="Rokas A."/>
            <person name="Rosa C.A."/>
            <person name="Scheuner C."/>
            <person name="Sibirny A.A."/>
            <person name="Slot J.C."/>
            <person name="Stielow J.B."/>
            <person name="Sun H."/>
            <person name="Kurtzman C.P."/>
            <person name="Blackwell M."/>
            <person name="Grigoriev I.V."/>
            <person name="Jeffries T.W."/>
        </authorList>
    </citation>
    <scope>NUCLEOTIDE SEQUENCE [LARGE SCALE GENOMIC DNA]</scope>
    <source>
        <strain evidence="4 5">DSM 6958</strain>
    </source>
</reference>
<dbReference type="OrthoDB" id="10261433at2759"/>
<dbReference type="Pfam" id="PF00202">
    <property type="entry name" value="Aminotran_3"/>
    <property type="match status" value="1"/>
</dbReference>
<dbReference type="EMBL" id="KV454408">
    <property type="protein sequence ID" value="ODQ66498.1"/>
    <property type="molecule type" value="Genomic_DNA"/>
</dbReference>
<dbReference type="GO" id="GO:0008483">
    <property type="term" value="F:transaminase activity"/>
    <property type="evidence" value="ECO:0007669"/>
    <property type="project" value="InterPro"/>
</dbReference>
<dbReference type="InterPro" id="IPR015421">
    <property type="entry name" value="PyrdxlP-dep_Trfase_major"/>
</dbReference>
<evidence type="ECO:0000256" key="3">
    <source>
        <dbReference type="RuleBase" id="RU003560"/>
    </source>
</evidence>
<dbReference type="InterPro" id="IPR005814">
    <property type="entry name" value="Aminotrans_3"/>
</dbReference>
<comment type="similarity">
    <text evidence="1 3">Belongs to the class-III pyridoxal-phosphate-dependent aminotransferase family.</text>
</comment>
<dbReference type="STRING" id="857566.A0A1E3PME5"/>
<name>A0A1E3PME5_9ASCO</name>
<dbReference type="GO" id="GO:0005829">
    <property type="term" value="C:cytosol"/>
    <property type="evidence" value="ECO:0007669"/>
    <property type="project" value="TreeGrafter"/>
</dbReference>
<dbReference type="SUPFAM" id="SSF53383">
    <property type="entry name" value="PLP-dependent transferases"/>
    <property type="match status" value="1"/>
</dbReference>
<evidence type="ECO:0000313" key="4">
    <source>
        <dbReference type="EMBL" id="ODQ66498.1"/>
    </source>
</evidence>
<evidence type="ECO:0000256" key="1">
    <source>
        <dbReference type="ARBA" id="ARBA00008954"/>
    </source>
</evidence>
<organism evidence="4 5">
    <name type="scientific">Nadsonia fulvescens var. elongata DSM 6958</name>
    <dbReference type="NCBI Taxonomy" id="857566"/>
    <lineage>
        <taxon>Eukaryota</taxon>
        <taxon>Fungi</taxon>
        <taxon>Dikarya</taxon>
        <taxon>Ascomycota</taxon>
        <taxon>Saccharomycotina</taxon>
        <taxon>Dipodascomycetes</taxon>
        <taxon>Dipodascales</taxon>
        <taxon>Dipodascales incertae sedis</taxon>
        <taxon>Nadsonia</taxon>
    </lineage>
</organism>
<keyword evidence="5" id="KW-1185">Reference proteome</keyword>
<proteinExistence type="inferred from homology"/>
<gene>
    <name evidence="4" type="ORF">NADFUDRAFT_50415</name>
</gene>
<evidence type="ECO:0000256" key="2">
    <source>
        <dbReference type="ARBA" id="ARBA00022898"/>
    </source>
</evidence>
<keyword evidence="4" id="KW-0808">Transferase</keyword>
<sequence length="453" mass="49854">MACLLNSLVNFVPIVESGSDVHLTIRTENGDLKKVLDGSSGAAVASLGHNHPKVMNAIQRSAGTPYVYNGLIRGQACDDLAKFIIEHSPENSFSHVQFFTSGSDSIETAMKLARQYHYERGQLARINFISRKKSYHGNTLGALSLSDNKARSYPYEDMLRSIKNFSKVSPYYPYRDQLDSETVDEYVKRLLDEMDNEFQRVGTSTVCAVVLEPVSGTSLGAIEPALGYLSGIRDICNKYGALLIFDEILCGLGRTGNYHSWEGHFPSGTGGPDLQAFGKTLCGGYLPITGVLINHRVVEAIDQGGKWVVGHQTFQDHILSATVALEVQKITFEDAVLDNVKMVGAYLGEQLDQILSSKKIVGNIRGKGLMWGIELVQNRKTKEPFNFNEKVGAQIAELARERGLILISMSGIVDGQSGDHLFLSPPYILKRENVDFLVNVISECVDIVESKLL</sequence>
<dbReference type="CDD" id="cd00610">
    <property type="entry name" value="OAT_like"/>
    <property type="match status" value="1"/>
</dbReference>